<keyword evidence="2" id="KW-0812">Transmembrane</keyword>
<accession>A0A7U4J7K6</accession>
<dbReference type="RefSeq" id="WP_044331495.1">
    <property type="nucleotide sequence ID" value="NZ_CP010836.1"/>
</dbReference>
<keyword evidence="2" id="KW-0472">Membrane</keyword>
<name>A0A7U4J7K6_9SPHN</name>
<keyword evidence="4" id="KW-1185">Reference proteome</keyword>
<keyword evidence="2" id="KW-1133">Transmembrane helix</keyword>
<gene>
    <name evidence="3" type="ORF">TS85_07920</name>
</gene>
<evidence type="ECO:0000313" key="3">
    <source>
        <dbReference type="EMBL" id="AJP71726.1"/>
    </source>
</evidence>
<reference evidence="3 4" key="2">
    <citation type="submission" date="2015-02" db="EMBL/GenBank/DDBJ databases">
        <title>The complete genome of Sphingomonas hengshuiensis sp. WHSC-8 isolated from soil of Hengshui Lake.</title>
        <authorList>
            <person name="Wei S."/>
            <person name="Guo J."/>
            <person name="Su C."/>
            <person name="Wu R."/>
            <person name="Zhang Z."/>
            <person name="Liang K."/>
            <person name="Li H."/>
            <person name="Wang T."/>
            <person name="Liu H."/>
            <person name="Zhang C."/>
            <person name="Li Z."/>
            <person name="Wang Q."/>
            <person name="Meng J."/>
        </authorList>
    </citation>
    <scope>NUCLEOTIDE SEQUENCE [LARGE SCALE GENOMIC DNA]</scope>
    <source>
        <strain evidence="3 4">WHSC-8</strain>
    </source>
</reference>
<organism evidence="3 4">
    <name type="scientific">Sphingomonas hengshuiensis</name>
    <dbReference type="NCBI Taxonomy" id="1609977"/>
    <lineage>
        <taxon>Bacteria</taxon>
        <taxon>Pseudomonadati</taxon>
        <taxon>Pseudomonadota</taxon>
        <taxon>Alphaproteobacteria</taxon>
        <taxon>Sphingomonadales</taxon>
        <taxon>Sphingomonadaceae</taxon>
        <taxon>Sphingomonas</taxon>
    </lineage>
</organism>
<protein>
    <submittedName>
        <fullName evidence="3">Uncharacterized protein</fullName>
    </submittedName>
</protein>
<reference evidence="3 4" key="1">
    <citation type="journal article" date="2015" name="Int. J. Syst. Evol. Microbiol.">
        <title>Sphingomonas hengshuiensis sp. nov., isolated from lake wetland.</title>
        <authorList>
            <person name="Wei S."/>
            <person name="Wang T."/>
            <person name="Liu H."/>
            <person name="Zhang C."/>
            <person name="Guo J."/>
            <person name="Wang Q."/>
            <person name="Liang K."/>
            <person name="Zhang Z."/>
        </authorList>
    </citation>
    <scope>NUCLEOTIDE SEQUENCE [LARGE SCALE GENOMIC DNA]</scope>
    <source>
        <strain evidence="3 4">WHSC-8</strain>
    </source>
</reference>
<proteinExistence type="predicted"/>
<feature type="transmembrane region" description="Helical" evidence="2">
    <location>
        <begin position="51"/>
        <end position="71"/>
    </location>
</feature>
<evidence type="ECO:0000256" key="1">
    <source>
        <dbReference type="SAM" id="MobiDB-lite"/>
    </source>
</evidence>
<feature type="region of interest" description="Disordered" evidence="1">
    <location>
        <begin position="1"/>
        <end position="28"/>
    </location>
</feature>
<dbReference type="KEGG" id="sphi:TS85_07920"/>
<dbReference type="EMBL" id="CP010836">
    <property type="protein sequence ID" value="AJP71726.1"/>
    <property type="molecule type" value="Genomic_DNA"/>
</dbReference>
<evidence type="ECO:0000256" key="2">
    <source>
        <dbReference type="SAM" id="Phobius"/>
    </source>
</evidence>
<evidence type="ECO:0000313" key="4">
    <source>
        <dbReference type="Proteomes" id="UP000032300"/>
    </source>
</evidence>
<dbReference type="AlphaFoldDB" id="A0A7U4J7K6"/>
<dbReference type="Proteomes" id="UP000032300">
    <property type="component" value="Chromosome"/>
</dbReference>
<sequence>MTKIPPVPADNQSPYPRTDAPHAESGEGEAIAAAKELAAAKKRRAPSKQQIGLGAAVGIGSAAIVAGLLYWRGGRKDRK</sequence>